<name>A0ACC2Q1U4_9NEOP</name>
<proteinExistence type="predicted"/>
<gene>
    <name evidence="1" type="ORF">PYW08_012355</name>
</gene>
<organism evidence="1 2">
    <name type="scientific">Mythimna loreyi</name>
    <dbReference type="NCBI Taxonomy" id="667449"/>
    <lineage>
        <taxon>Eukaryota</taxon>
        <taxon>Metazoa</taxon>
        <taxon>Ecdysozoa</taxon>
        <taxon>Arthropoda</taxon>
        <taxon>Hexapoda</taxon>
        <taxon>Insecta</taxon>
        <taxon>Pterygota</taxon>
        <taxon>Neoptera</taxon>
        <taxon>Endopterygota</taxon>
        <taxon>Lepidoptera</taxon>
        <taxon>Glossata</taxon>
        <taxon>Ditrysia</taxon>
        <taxon>Noctuoidea</taxon>
        <taxon>Noctuidae</taxon>
        <taxon>Noctuinae</taxon>
        <taxon>Hadenini</taxon>
        <taxon>Mythimna</taxon>
    </lineage>
</organism>
<reference evidence="1" key="1">
    <citation type="submission" date="2023-03" db="EMBL/GenBank/DDBJ databases">
        <title>Chromosome-level genomes of two armyworms, Mythimna separata and Mythimna loreyi, provide insights into the biosynthesis and reception of sex pheromones.</title>
        <authorList>
            <person name="Zhao H."/>
        </authorList>
    </citation>
    <scope>NUCLEOTIDE SEQUENCE</scope>
    <source>
        <strain evidence="1">BeijingLab</strain>
    </source>
</reference>
<sequence length="454" mass="53362">MEKLPMCRICLVENVRMYVVTNKNLHQVYEKLTDVPFITEDSRPMLACFFCCTKLKQCGRFLRNCLKAEELFAQILNNDYEALILFLQTNPIVIPDDLELFNGFIKTPVENISIVDASQTECIAVKEELVRSVRELPMFFIEPKVEHLTDELESDNVDYSYLEVQDAQTHHFGLDSMDDVTEIEIKSEVEEEQELSRKKLRAGDTRRANEAKKPKLNTQRSKQEDVINDEQNNSEPSSTKVIKTTQSRKRKSVTKFKEQSTEAIDDDSNKDQDTKRIHKSHKCEICQRSFKKMAHLTTHMRTHTGEKPFKCEFCQRCFSQFSNLNRHTRKHNGESPYKCDLCQSSFYDERDLIKHIREHTGEKPYKCEICQQSFNDKRVLIKHIRKHSDNYKASQCDICQRKFYYPSDLKKHIRIHTGEKPYKCEICQHSFNVKGNLKKHFLTHTGEKPYKCGF</sequence>
<comment type="caution">
    <text evidence="1">The sequence shown here is derived from an EMBL/GenBank/DDBJ whole genome shotgun (WGS) entry which is preliminary data.</text>
</comment>
<keyword evidence="2" id="KW-1185">Reference proteome</keyword>
<dbReference type="EMBL" id="CM056806">
    <property type="protein sequence ID" value="KAJ8705035.1"/>
    <property type="molecule type" value="Genomic_DNA"/>
</dbReference>
<accession>A0ACC2Q1U4</accession>
<protein>
    <submittedName>
        <fullName evidence="1">Uncharacterized protein</fullName>
    </submittedName>
</protein>
<evidence type="ECO:0000313" key="1">
    <source>
        <dbReference type="EMBL" id="KAJ8705035.1"/>
    </source>
</evidence>
<evidence type="ECO:0000313" key="2">
    <source>
        <dbReference type="Proteomes" id="UP001231649"/>
    </source>
</evidence>
<dbReference type="Proteomes" id="UP001231649">
    <property type="component" value="Chromosome 30"/>
</dbReference>